<accession>A0ACB9GN46</accession>
<evidence type="ECO:0000313" key="2">
    <source>
        <dbReference type="Proteomes" id="UP001056120"/>
    </source>
</evidence>
<proteinExistence type="predicted"/>
<evidence type="ECO:0000313" key="1">
    <source>
        <dbReference type="EMBL" id="KAI3784488.1"/>
    </source>
</evidence>
<dbReference type="EMBL" id="CM042031">
    <property type="protein sequence ID" value="KAI3784488.1"/>
    <property type="molecule type" value="Genomic_DNA"/>
</dbReference>
<reference evidence="1 2" key="2">
    <citation type="journal article" date="2022" name="Mol. Ecol. Resour.">
        <title>The genomes of chicory, endive, great burdock and yacon provide insights into Asteraceae paleo-polyploidization history and plant inulin production.</title>
        <authorList>
            <person name="Fan W."/>
            <person name="Wang S."/>
            <person name="Wang H."/>
            <person name="Wang A."/>
            <person name="Jiang F."/>
            <person name="Liu H."/>
            <person name="Zhao H."/>
            <person name="Xu D."/>
            <person name="Zhang Y."/>
        </authorList>
    </citation>
    <scope>NUCLEOTIDE SEQUENCE [LARGE SCALE GENOMIC DNA]</scope>
    <source>
        <strain evidence="2">cv. Yunnan</strain>
        <tissue evidence="1">Leaves</tissue>
    </source>
</reference>
<comment type="caution">
    <text evidence="1">The sequence shown here is derived from an EMBL/GenBank/DDBJ whole genome shotgun (WGS) entry which is preliminary data.</text>
</comment>
<organism evidence="1 2">
    <name type="scientific">Smallanthus sonchifolius</name>
    <dbReference type="NCBI Taxonomy" id="185202"/>
    <lineage>
        <taxon>Eukaryota</taxon>
        <taxon>Viridiplantae</taxon>
        <taxon>Streptophyta</taxon>
        <taxon>Embryophyta</taxon>
        <taxon>Tracheophyta</taxon>
        <taxon>Spermatophyta</taxon>
        <taxon>Magnoliopsida</taxon>
        <taxon>eudicotyledons</taxon>
        <taxon>Gunneridae</taxon>
        <taxon>Pentapetalae</taxon>
        <taxon>asterids</taxon>
        <taxon>campanulids</taxon>
        <taxon>Asterales</taxon>
        <taxon>Asteraceae</taxon>
        <taxon>Asteroideae</taxon>
        <taxon>Heliantheae alliance</taxon>
        <taxon>Millerieae</taxon>
        <taxon>Smallanthus</taxon>
    </lineage>
</organism>
<reference evidence="2" key="1">
    <citation type="journal article" date="2022" name="Mol. Ecol. Resour.">
        <title>The genomes of chicory, endive, great burdock and yacon provide insights into Asteraceae palaeo-polyploidization history and plant inulin production.</title>
        <authorList>
            <person name="Fan W."/>
            <person name="Wang S."/>
            <person name="Wang H."/>
            <person name="Wang A."/>
            <person name="Jiang F."/>
            <person name="Liu H."/>
            <person name="Zhao H."/>
            <person name="Xu D."/>
            <person name="Zhang Y."/>
        </authorList>
    </citation>
    <scope>NUCLEOTIDE SEQUENCE [LARGE SCALE GENOMIC DNA]</scope>
    <source>
        <strain evidence="2">cv. Yunnan</strain>
    </source>
</reference>
<sequence length="516" mass="58922">MLEAEVSKLRHQVSMHEAHQCPSVTTPSLISVGTQKDNTLCTDATKKGEVITKEDDADSLEEWIQEQTVFQSSLYKPAFVQIHDLRDSVDEEEDITEDWKLVVRAVDEVLQDETLHEETPPSFSILPEAAAIISQTSTPQFSLTSNKLEFDSILAWGYDGITERFWIGWEFSGVEELNWNTLNALQVLNLYLTRCINTSLDLSAELAISRFYDLMEDNMPWFERLLKEANRVAYPESSSTAEQRLAPRRLDLIRSSALTEEEVICWRRFLYNIMVRDLEVLGWVSTDSSDFTFFLSNGSSLSINIKEILLLLPDFLHKEESPAMNDSDSDLSLPSSPTVILSAAVESRRVAAQNVKEAFKALHGGEWEKEESQAVSSSVSTPHHTNEAEVEIQTVPFTSVVVVNEAEAEASSKDKGKGLMTKEDEERIVNEKKENEERRRKREEEEMAELRKAQDRKTAILLREQQIQLYAKQLDDLKVKIPAVYQIQEDEALALQLQEQFNKEEEEERRGQVQNN</sequence>
<gene>
    <name evidence="1" type="ORF">L1987_43587</name>
</gene>
<name>A0ACB9GN46_9ASTR</name>
<dbReference type="Proteomes" id="UP001056120">
    <property type="component" value="Linkage Group LG14"/>
</dbReference>
<protein>
    <submittedName>
        <fullName evidence="1">Uncharacterized protein</fullName>
    </submittedName>
</protein>
<keyword evidence="2" id="KW-1185">Reference proteome</keyword>